<dbReference type="RefSeq" id="WP_120767939.1">
    <property type="nucleotide sequence ID" value="NZ_CP033169.1"/>
</dbReference>
<comment type="similarity">
    <text evidence="1">Belongs to the HyuE racemase family.</text>
</comment>
<reference evidence="2 3" key="1">
    <citation type="submission" date="2018-10" db="EMBL/GenBank/DDBJ databases">
        <authorList>
            <person name="Zhang X."/>
        </authorList>
    </citation>
    <scope>NUCLEOTIDE SEQUENCE [LARGE SCALE GENOMIC DNA]</scope>
    <source>
        <strain evidence="2 3">SK-G1</strain>
    </source>
</reference>
<sequence>MKKKILVINPVATSEWNESDAEYLRKAASSDTLVELVNIERGPTTIESFYDENFAIPAILEVVKENKNSFDGIMINCFADPGINGAKEICNIPVTGPGESSMLMATLLGNKFSVVSVKKNVVPMFEIKARAIGLTKKLASIEYINISVSELERDRTKTVNEVVKSIEKAVKEKCAEVIILGCTGMLSLYTEVVRRVNVPVIEPAATALKTLEMLIDLRLNHSKIGLYTYPVFDKIKGY</sequence>
<dbReference type="PANTHER" id="PTHR28047">
    <property type="entry name" value="PROTEIN DCG1"/>
    <property type="match status" value="1"/>
</dbReference>
<dbReference type="InterPro" id="IPR053714">
    <property type="entry name" value="Iso_Racemase_Enz_sf"/>
</dbReference>
<dbReference type="Pfam" id="PF01177">
    <property type="entry name" value="Asp_Glu_race"/>
    <property type="match status" value="1"/>
</dbReference>
<evidence type="ECO:0000256" key="1">
    <source>
        <dbReference type="ARBA" id="ARBA00038414"/>
    </source>
</evidence>
<evidence type="ECO:0000313" key="2">
    <source>
        <dbReference type="EMBL" id="AYO29759.1"/>
    </source>
</evidence>
<dbReference type="KEGG" id="bacg:D2962_03270"/>
<keyword evidence="3" id="KW-1185">Reference proteome</keyword>
<dbReference type="InterPro" id="IPR015942">
    <property type="entry name" value="Asp/Glu/hydantoin_racemase"/>
</dbReference>
<accession>A0A3G2R330</accession>
<protein>
    <submittedName>
        <fullName evidence="2">Hydantoin racemase</fullName>
    </submittedName>
</protein>
<dbReference type="Proteomes" id="UP000280960">
    <property type="component" value="Chromosome"/>
</dbReference>
<dbReference type="AlphaFoldDB" id="A0A3G2R330"/>
<proteinExistence type="inferred from homology"/>
<name>A0A3G2R330_9FIRM</name>
<dbReference type="GO" id="GO:0047661">
    <property type="term" value="F:amino-acid racemase activity"/>
    <property type="evidence" value="ECO:0007669"/>
    <property type="project" value="InterPro"/>
</dbReference>
<dbReference type="Gene3D" id="3.40.50.12500">
    <property type="match status" value="1"/>
</dbReference>
<dbReference type="EMBL" id="CP033169">
    <property type="protein sequence ID" value="AYO29759.1"/>
    <property type="molecule type" value="Genomic_DNA"/>
</dbReference>
<evidence type="ECO:0000313" key="3">
    <source>
        <dbReference type="Proteomes" id="UP000280960"/>
    </source>
</evidence>
<dbReference type="InterPro" id="IPR052186">
    <property type="entry name" value="Hydantoin_racemase-like"/>
</dbReference>
<organism evidence="2 3">
    <name type="scientific">Biomaibacter acetigenes</name>
    <dbReference type="NCBI Taxonomy" id="2316383"/>
    <lineage>
        <taxon>Bacteria</taxon>
        <taxon>Bacillati</taxon>
        <taxon>Bacillota</taxon>
        <taxon>Clostridia</taxon>
        <taxon>Thermosediminibacterales</taxon>
        <taxon>Tepidanaerobacteraceae</taxon>
        <taxon>Biomaibacter</taxon>
    </lineage>
</organism>
<gene>
    <name evidence="2" type="ORF">D2962_03270</name>
</gene>
<dbReference type="PANTHER" id="PTHR28047:SF5">
    <property type="entry name" value="PROTEIN DCG1"/>
    <property type="match status" value="1"/>
</dbReference>